<protein>
    <recommendedName>
        <fullName evidence="4">PDZ domain-containing protein</fullName>
    </recommendedName>
</protein>
<keyword evidence="1" id="KW-0732">Signal</keyword>
<feature type="signal peptide" evidence="1">
    <location>
        <begin position="1"/>
        <end position="16"/>
    </location>
</feature>
<proteinExistence type="predicted"/>
<gene>
    <name evidence="2" type="ORF">D7W81_31185</name>
</gene>
<evidence type="ECO:0000256" key="1">
    <source>
        <dbReference type="SAM" id="SignalP"/>
    </source>
</evidence>
<reference evidence="3" key="1">
    <citation type="submission" date="2018-09" db="EMBL/GenBank/DDBJ databases">
        <authorList>
            <person name="Livingstone P.G."/>
            <person name="Whitworth D.E."/>
        </authorList>
    </citation>
    <scope>NUCLEOTIDE SEQUENCE [LARGE SCALE GENOMIC DNA]</scope>
    <source>
        <strain evidence="3">AB050A</strain>
    </source>
</reference>
<sequence length="473" mass="52117">MLPMFLASLLSVFAGAWMFAAAPFTVTMKSAGYSARSDGETVTITRVEPKSVAKEAKLRVGMKVKRITMPARAFIKVPLAQLDATDLQDALTPQPAESLWLQVEPPPKGTTQVILKSREPLPDNPFPSIPLTQARLERLTPMQSGLYYARLQQAFLEEPEQPRLEFKQDTTAYVMKGKLVGVEGGGATSLWLHPSLDMKTTCRTGLEKLELSGTVKGFDFTLQPEGARHDGEPFAVAPALWPIPNVLQQCAGSPKPLEKSLHVKLTCKGKPPLERDVTVKLAVRCDIPSPVIRQPLALREPRNFRVGDKTPLQVQVSAHQLIPRPTEATLVEVDAEGQVTRRLAPLPMGKNAHESSLQVEVPLDTTVARTARLALEARFPDGSTWLSEPQTREIRTPAQVEELRREAAGANARTSAFLEDLDDKFGVPCDDMPTTLKWILAHPSIESARGGGRKLHYKVKGSTDFHVFMCDYD</sequence>
<dbReference type="Proteomes" id="UP000267003">
    <property type="component" value="Unassembled WGS sequence"/>
</dbReference>
<evidence type="ECO:0008006" key="4">
    <source>
        <dbReference type="Google" id="ProtNLM"/>
    </source>
</evidence>
<keyword evidence="3" id="KW-1185">Reference proteome</keyword>
<accession>A0A3A8PMP4</accession>
<dbReference type="AlphaFoldDB" id="A0A3A8PMP4"/>
<name>A0A3A8PMP4_9BACT</name>
<comment type="caution">
    <text evidence="2">The sequence shown here is derived from an EMBL/GenBank/DDBJ whole genome shotgun (WGS) entry which is preliminary data.</text>
</comment>
<feature type="chain" id="PRO_5017294515" description="PDZ domain-containing protein" evidence="1">
    <location>
        <begin position="17"/>
        <end position="473"/>
    </location>
</feature>
<evidence type="ECO:0000313" key="3">
    <source>
        <dbReference type="Proteomes" id="UP000267003"/>
    </source>
</evidence>
<dbReference type="EMBL" id="RAWK01000238">
    <property type="protein sequence ID" value="RKH57468.1"/>
    <property type="molecule type" value="Genomic_DNA"/>
</dbReference>
<evidence type="ECO:0000313" key="2">
    <source>
        <dbReference type="EMBL" id="RKH57468.1"/>
    </source>
</evidence>
<organism evidence="2 3">
    <name type="scientific">Corallococcus aberystwythensis</name>
    <dbReference type="NCBI Taxonomy" id="2316722"/>
    <lineage>
        <taxon>Bacteria</taxon>
        <taxon>Pseudomonadati</taxon>
        <taxon>Myxococcota</taxon>
        <taxon>Myxococcia</taxon>
        <taxon>Myxococcales</taxon>
        <taxon>Cystobacterineae</taxon>
        <taxon>Myxococcaceae</taxon>
        <taxon>Corallococcus</taxon>
    </lineage>
</organism>